<keyword evidence="2" id="KW-1185">Reference proteome</keyword>
<dbReference type="RefSeq" id="WP_238194777.1">
    <property type="nucleotide sequence ID" value="NZ_BPQZ01000002.1"/>
</dbReference>
<dbReference type="EMBL" id="BSPL01000011">
    <property type="protein sequence ID" value="GLS69462.1"/>
    <property type="molecule type" value="Genomic_DNA"/>
</dbReference>
<dbReference type="Pfam" id="PF20115">
    <property type="entry name" value="DUF6505"/>
    <property type="match status" value="1"/>
</dbReference>
<protein>
    <submittedName>
        <fullName evidence="1">Uncharacterized protein</fullName>
    </submittedName>
</protein>
<gene>
    <name evidence="1" type="ORF">GCM10007890_14750</name>
</gene>
<dbReference type="Proteomes" id="UP001157440">
    <property type="component" value="Unassembled WGS sequence"/>
</dbReference>
<proteinExistence type="predicted"/>
<sequence length="183" mass="19679">MTLKLPRTLRLDPSDTFVFAQAAEPGEWAVTGTFLFLDGDPSRLTGKALTAFRSGFVGVRSLGFSTLVVVSEASEAERAQAEEHLAGHIRARFGAPDWEAARAAAREELDVAASLCDLPVGSVVAMHRVEADGAIREDFRTLHHRPGGDRSHGRAFHFVEADADEPEEQADLVGLLRDTTAGG</sequence>
<comment type="caution">
    <text evidence="1">The sequence shown here is derived from an EMBL/GenBank/DDBJ whole genome shotgun (WGS) entry which is preliminary data.</text>
</comment>
<name>A0AA37WRV3_9HYPH</name>
<dbReference type="AlphaFoldDB" id="A0AA37WRV3"/>
<accession>A0AA37WRV3</accession>
<evidence type="ECO:0000313" key="2">
    <source>
        <dbReference type="Proteomes" id="UP001157440"/>
    </source>
</evidence>
<evidence type="ECO:0000313" key="1">
    <source>
        <dbReference type="EMBL" id="GLS69462.1"/>
    </source>
</evidence>
<reference evidence="2" key="1">
    <citation type="journal article" date="2019" name="Int. J. Syst. Evol. Microbiol.">
        <title>The Global Catalogue of Microorganisms (GCM) 10K type strain sequencing project: providing services to taxonomists for standard genome sequencing and annotation.</title>
        <authorList>
            <consortium name="The Broad Institute Genomics Platform"/>
            <consortium name="The Broad Institute Genome Sequencing Center for Infectious Disease"/>
            <person name="Wu L."/>
            <person name="Ma J."/>
        </authorList>
    </citation>
    <scope>NUCLEOTIDE SEQUENCE [LARGE SCALE GENOMIC DNA]</scope>
    <source>
        <strain evidence="2">NBRC 103632</strain>
    </source>
</reference>
<organism evidence="1 2">
    <name type="scientific">Methylobacterium tardum</name>
    <dbReference type="NCBI Taxonomy" id="374432"/>
    <lineage>
        <taxon>Bacteria</taxon>
        <taxon>Pseudomonadati</taxon>
        <taxon>Pseudomonadota</taxon>
        <taxon>Alphaproteobacteria</taxon>
        <taxon>Hyphomicrobiales</taxon>
        <taxon>Methylobacteriaceae</taxon>
        <taxon>Methylobacterium</taxon>
    </lineage>
</organism>
<dbReference type="InterPro" id="IPR045442">
    <property type="entry name" value="DUF6505"/>
</dbReference>